<evidence type="ECO:0000313" key="9">
    <source>
        <dbReference type="EMBL" id="QKQ99265.1"/>
    </source>
</evidence>
<dbReference type="GO" id="GO:0006002">
    <property type="term" value="P:fructose 6-phosphate metabolic process"/>
    <property type="evidence" value="ECO:0007669"/>
    <property type="project" value="TreeGrafter"/>
</dbReference>
<dbReference type="PANTHER" id="PTHR10937">
    <property type="entry name" value="GLUCOSAMINE--FRUCTOSE-6-PHOSPHATE AMINOTRANSFERASE, ISOMERIZING"/>
    <property type="match status" value="1"/>
</dbReference>
<evidence type="ECO:0000256" key="4">
    <source>
        <dbReference type="ARBA" id="ARBA00022679"/>
    </source>
</evidence>
<feature type="domain" description="SIS" evidence="8">
    <location>
        <begin position="446"/>
        <end position="585"/>
    </location>
</feature>
<accession>A0A6N0NR96</accession>
<evidence type="ECO:0000256" key="6">
    <source>
        <dbReference type="ARBA" id="ARBA00022962"/>
    </source>
</evidence>
<evidence type="ECO:0000256" key="5">
    <source>
        <dbReference type="ARBA" id="ARBA00022737"/>
    </source>
</evidence>
<evidence type="ECO:0000313" key="10">
    <source>
        <dbReference type="Proteomes" id="UP000509301"/>
    </source>
</evidence>
<keyword evidence="3 9" id="KW-0032">Aminotransferase</keyword>
<evidence type="ECO:0000256" key="1">
    <source>
        <dbReference type="ARBA" id="ARBA00001031"/>
    </source>
</evidence>
<keyword evidence="5" id="KW-0677">Repeat</keyword>
<evidence type="ECO:0000259" key="8">
    <source>
        <dbReference type="PROSITE" id="PS51464"/>
    </source>
</evidence>
<dbReference type="Proteomes" id="UP000509301">
    <property type="component" value="Chromosome"/>
</dbReference>
<dbReference type="Gene3D" id="3.60.20.10">
    <property type="entry name" value="Glutamine Phosphoribosylpyrophosphate, subunit 1, domain 1"/>
    <property type="match status" value="1"/>
</dbReference>
<dbReference type="InterPro" id="IPR047084">
    <property type="entry name" value="GFAT_N"/>
</dbReference>
<reference evidence="9 10" key="1">
    <citation type="submission" date="2020-02" db="EMBL/GenBank/DDBJ databases">
        <title>Comparative genome analysis reveals the metabolism and evolution of the thermophilic archaeal genus Metallosphaera.</title>
        <authorList>
            <person name="Jiang C."/>
        </authorList>
    </citation>
    <scope>NUCLEOTIDE SEQUENCE [LARGE SCALE GENOMIC DNA]</scope>
    <source>
        <strain evidence="9 10">Ric-A</strain>
    </source>
</reference>
<dbReference type="Pfam" id="PF01380">
    <property type="entry name" value="SIS"/>
    <property type="match status" value="2"/>
</dbReference>
<evidence type="ECO:0000259" key="7">
    <source>
        <dbReference type="PROSITE" id="PS51278"/>
    </source>
</evidence>
<evidence type="ECO:0000256" key="3">
    <source>
        <dbReference type="ARBA" id="ARBA00022576"/>
    </source>
</evidence>
<dbReference type="EMBL" id="CP049074">
    <property type="protein sequence ID" value="QKQ99265.1"/>
    <property type="molecule type" value="Genomic_DNA"/>
</dbReference>
<dbReference type="InterPro" id="IPR035490">
    <property type="entry name" value="GlmS/FrlB_SIS"/>
</dbReference>
<dbReference type="OrthoDB" id="372195at2157"/>
<dbReference type="InterPro" id="IPR035466">
    <property type="entry name" value="GlmS/AgaS_SIS"/>
</dbReference>
<dbReference type="Gene3D" id="3.40.50.10490">
    <property type="entry name" value="Glucose-6-phosphate isomerase like protein, domain 1"/>
    <property type="match status" value="2"/>
</dbReference>
<feature type="domain" description="Glutamine amidotransferase type-2" evidence="7">
    <location>
        <begin position="2"/>
        <end position="222"/>
    </location>
</feature>
<dbReference type="SUPFAM" id="SSF56235">
    <property type="entry name" value="N-terminal nucleophile aminohydrolases (Ntn hydrolases)"/>
    <property type="match status" value="1"/>
</dbReference>
<dbReference type="GO" id="GO:0006047">
    <property type="term" value="P:UDP-N-acetylglucosamine metabolic process"/>
    <property type="evidence" value="ECO:0007669"/>
    <property type="project" value="TreeGrafter"/>
</dbReference>
<dbReference type="PROSITE" id="PS51464">
    <property type="entry name" value="SIS"/>
    <property type="match status" value="2"/>
</dbReference>
<dbReference type="SUPFAM" id="SSF53697">
    <property type="entry name" value="SIS domain"/>
    <property type="match status" value="1"/>
</dbReference>
<dbReference type="RefSeq" id="WP_174629002.1">
    <property type="nucleotide sequence ID" value="NZ_CP049074.1"/>
</dbReference>
<comment type="catalytic activity">
    <reaction evidence="1">
        <text>D-fructose 6-phosphate + L-glutamine = D-glucosamine 6-phosphate + L-glutamate</text>
        <dbReference type="Rhea" id="RHEA:13237"/>
        <dbReference type="ChEBI" id="CHEBI:29985"/>
        <dbReference type="ChEBI" id="CHEBI:58359"/>
        <dbReference type="ChEBI" id="CHEBI:58725"/>
        <dbReference type="ChEBI" id="CHEBI:61527"/>
        <dbReference type="EC" id="2.6.1.16"/>
    </reaction>
</comment>
<keyword evidence="4 9" id="KW-0808">Transferase</keyword>
<dbReference type="NCBIfam" id="TIGR01135">
    <property type="entry name" value="glmS"/>
    <property type="match status" value="1"/>
</dbReference>
<dbReference type="PANTHER" id="PTHR10937:SF0">
    <property type="entry name" value="GLUTAMINE--FRUCTOSE-6-PHOSPHATE TRANSAMINASE (ISOMERIZING)"/>
    <property type="match status" value="1"/>
</dbReference>
<dbReference type="GeneID" id="55640605"/>
<feature type="domain" description="SIS" evidence="8">
    <location>
        <begin position="287"/>
        <end position="423"/>
    </location>
</feature>
<dbReference type="PROSITE" id="PS51278">
    <property type="entry name" value="GATASE_TYPE_2"/>
    <property type="match status" value="1"/>
</dbReference>
<proteinExistence type="predicted"/>
<dbReference type="InterPro" id="IPR001347">
    <property type="entry name" value="SIS_dom"/>
</dbReference>
<sequence length="595" mass="65423">MCGIIGIVSINLKDAALAKMTLEALKSLEYRGYDSVGMASMDSSHLEIRKSVGNVEQFERIKSPLTMKGNVFLGHTRWATHGEPNDTNAHPHSDCNGEIAVIHNGTILNFLELREDLISKGHNFKSETDTEVIPHLIEHFRKLGMDNFSAFKRAIEHIHGDHAVLAIIKGDNRIFFSKRNNPLIIGLGDEMNLISSDVWSMIQVTNRTIPIGDDEIGYITADSVYAEKLTGEKINLKSRLIVQQFDKTSASLQGYESFMMKEIRESWGAVRDTLTGLLKENELLNKTIKAIERAKRVIIVAAGTSYNAGLLFTIRLQRAGFNAISVIASEHNNLRTNQDDTVLVISQSGETMDSLIALKKYKNNGSFIISLTNTLGNSISSYSDIALHTRAGPEIGVAATKTFTSQVGALMLLSSLLLNESVDYLKEAESVIANSFSKVIGYTKIIGSELSKKPSLYYLGKGLGVPLAMEGALKIKEIAYVHAEAYPAGESKHGPIALVENGFPVIFLNNGEFTDELYNNVMEMESRHAKTYVISAGSKISTNNNQNEIVLDVPDPRLSPLALAPPIQLIAYYAAKERGANPDRPRNLAKTVTVR</sequence>
<dbReference type="GO" id="GO:0004360">
    <property type="term" value="F:glutamine-fructose-6-phosphate transaminase (isomerizing) activity"/>
    <property type="evidence" value="ECO:0007669"/>
    <property type="project" value="UniProtKB-EC"/>
</dbReference>
<dbReference type="AlphaFoldDB" id="A0A6N0NR96"/>
<dbReference type="KEGG" id="mten:GWK48_01625"/>
<dbReference type="CDD" id="cd05009">
    <property type="entry name" value="SIS_GlmS_GlmD_2"/>
    <property type="match status" value="1"/>
</dbReference>
<keyword evidence="6" id="KW-0315">Glutamine amidotransferase</keyword>
<dbReference type="InterPro" id="IPR029055">
    <property type="entry name" value="Ntn_hydrolases_N"/>
</dbReference>
<evidence type="ECO:0000256" key="2">
    <source>
        <dbReference type="ARBA" id="ARBA00012916"/>
    </source>
</evidence>
<dbReference type="InterPro" id="IPR017932">
    <property type="entry name" value="GATase_2_dom"/>
</dbReference>
<dbReference type="InterPro" id="IPR005855">
    <property type="entry name" value="GFAT"/>
</dbReference>
<dbReference type="CDD" id="cd00714">
    <property type="entry name" value="GFAT"/>
    <property type="match status" value="1"/>
</dbReference>
<dbReference type="GO" id="GO:0006487">
    <property type="term" value="P:protein N-linked glycosylation"/>
    <property type="evidence" value="ECO:0007669"/>
    <property type="project" value="TreeGrafter"/>
</dbReference>
<dbReference type="NCBIfam" id="NF001484">
    <property type="entry name" value="PRK00331.1"/>
    <property type="match status" value="1"/>
</dbReference>
<keyword evidence="10" id="KW-1185">Reference proteome</keyword>
<dbReference type="InterPro" id="IPR046348">
    <property type="entry name" value="SIS_dom_sf"/>
</dbReference>
<protein>
    <recommendedName>
        <fullName evidence="2">glutamine--fructose-6-phosphate transaminase (isomerizing)</fullName>
        <ecNumber evidence="2">2.6.1.16</ecNumber>
    </recommendedName>
</protein>
<dbReference type="GO" id="GO:0097367">
    <property type="term" value="F:carbohydrate derivative binding"/>
    <property type="evidence" value="ECO:0007669"/>
    <property type="project" value="InterPro"/>
</dbReference>
<dbReference type="CDD" id="cd05008">
    <property type="entry name" value="SIS_GlmS_GlmD_1"/>
    <property type="match status" value="1"/>
</dbReference>
<name>A0A6N0NR96_9CREN</name>
<gene>
    <name evidence="9" type="primary">glmS</name>
    <name evidence="9" type="ORF">GWK48_01625</name>
</gene>
<organism evidence="9 10">
    <name type="scientific">Metallosphaera tengchongensis</name>
    <dbReference type="NCBI Taxonomy" id="1532350"/>
    <lineage>
        <taxon>Archaea</taxon>
        <taxon>Thermoproteota</taxon>
        <taxon>Thermoprotei</taxon>
        <taxon>Sulfolobales</taxon>
        <taxon>Sulfolobaceae</taxon>
        <taxon>Metallosphaera</taxon>
    </lineage>
</organism>
<dbReference type="EC" id="2.6.1.16" evidence="2"/>
<dbReference type="Pfam" id="PF13522">
    <property type="entry name" value="GATase_6"/>
    <property type="match status" value="1"/>
</dbReference>